<reference evidence="2" key="1">
    <citation type="submission" date="2016-10" db="EMBL/GenBank/DDBJ databases">
        <authorList>
            <person name="Varghese N."/>
        </authorList>
    </citation>
    <scope>NUCLEOTIDE SEQUENCE [LARGE SCALE GENOMIC DNA]</scope>
    <source>
        <strain evidence="2">GAS106B</strain>
    </source>
</reference>
<dbReference type="AlphaFoldDB" id="A0A1H1IYA6"/>
<dbReference type="EMBL" id="FNKP01000002">
    <property type="protein sequence ID" value="SDR42639.1"/>
    <property type="molecule type" value="Genomic_DNA"/>
</dbReference>
<organism evidence="1 2">
    <name type="scientific">Paraburkholderia fungorum</name>
    <dbReference type="NCBI Taxonomy" id="134537"/>
    <lineage>
        <taxon>Bacteria</taxon>
        <taxon>Pseudomonadati</taxon>
        <taxon>Pseudomonadota</taxon>
        <taxon>Betaproteobacteria</taxon>
        <taxon>Burkholderiales</taxon>
        <taxon>Burkholderiaceae</taxon>
        <taxon>Paraburkholderia</taxon>
    </lineage>
</organism>
<gene>
    <name evidence="1" type="ORF">SAMN05443245_5869</name>
</gene>
<dbReference type="Proteomes" id="UP000183487">
    <property type="component" value="Unassembled WGS sequence"/>
</dbReference>
<evidence type="ECO:0000313" key="2">
    <source>
        <dbReference type="Proteomes" id="UP000183487"/>
    </source>
</evidence>
<name>A0A1H1IYA6_9BURK</name>
<proteinExistence type="predicted"/>
<protein>
    <submittedName>
        <fullName evidence="1">Uncharacterized protein</fullName>
    </submittedName>
</protein>
<sequence>MSEQDKMTEQERHEELENRIREKHRAAMTGMLRQKEKDQFETTLIQIISDAKEARDAIRKVNAMVHYHLPGTPTAMLLNAEASLGTAFGLLVQLLNQSLNPEAPKAAE</sequence>
<accession>A0A1H1IYA6</accession>
<dbReference type="RefSeq" id="WP_074770892.1">
    <property type="nucleotide sequence ID" value="NZ_FNKP01000002.1"/>
</dbReference>
<keyword evidence="2" id="KW-1185">Reference proteome</keyword>
<evidence type="ECO:0000313" key="1">
    <source>
        <dbReference type="EMBL" id="SDR42639.1"/>
    </source>
</evidence>